<sequence length="205" mass="23404">MIRAVIFDMDGILLDTEKIYCHFWMEAGREAGYDWKMEHSLMLRSMAPEFAEPMMKEVFGQDFDYHAVRNRRKELMAVYMETHPVEKKPGADELLTYLKSHYFKTAVATASGETKAMTYLDEVGLLDYFDQIISTAMVPHGKPMPDVYQYACKCIGEKPEACIALEDSPNGLMAAYRAGCLPIMVPDLSQPDGKLSGYCMVRRRR</sequence>
<dbReference type="Gene3D" id="1.10.150.240">
    <property type="entry name" value="Putative phosphatase, domain 2"/>
    <property type="match status" value="1"/>
</dbReference>
<dbReference type="Gene3D" id="3.40.50.1000">
    <property type="entry name" value="HAD superfamily/HAD-like"/>
    <property type="match status" value="1"/>
</dbReference>
<dbReference type="PRINTS" id="PR00413">
    <property type="entry name" value="HADHALOGNASE"/>
</dbReference>
<dbReference type="SFLD" id="SFLDG01135">
    <property type="entry name" value="C1.5.6:_HAD__Beta-PGM__Phospha"/>
    <property type="match status" value="1"/>
</dbReference>
<dbReference type="Pfam" id="PF00702">
    <property type="entry name" value="Hydrolase"/>
    <property type="match status" value="1"/>
</dbReference>
<evidence type="ECO:0000313" key="2">
    <source>
        <dbReference type="Proteomes" id="UP000260773"/>
    </source>
</evidence>
<gene>
    <name evidence="1" type="ORF">DW070_07685</name>
</gene>
<dbReference type="InterPro" id="IPR023214">
    <property type="entry name" value="HAD_sf"/>
</dbReference>
<organism evidence="1 2">
    <name type="scientific">Coprococcus catus</name>
    <dbReference type="NCBI Taxonomy" id="116085"/>
    <lineage>
        <taxon>Bacteria</taxon>
        <taxon>Bacillati</taxon>
        <taxon>Bacillota</taxon>
        <taxon>Clostridia</taxon>
        <taxon>Lachnospirales</taxon>
        <taxon>Lachnospiraceae</taxon>
        <taxon>Coprococcus</taxon>
    </lineage>
</organism>
<dbReference type="InterPro" id="IPR006439">
    <property type="entry name" value="HAD-SF_hydro_IA"/>
</dbReference>
<dbReference type="SFLD" id="SFLDG01129">
    <property type="entry name" value="C1.5:_HAD__Beta-PGM__Phosphata"/>
    <property type="match status" value="1"/>
</dbReference>
<comment type="caution">
    <text evidence="1">The sequence shown here is derived from an EMBL/GenBank/DDBJ whole genome shotgun (WGS) entry which is preliminary data.</text>
</comment>
<proteinExistence type="predicted"/>
<dbReference type="Proteomes" id="UP000260773">
    <property type="component" value="Unassembled WGS sequence"/>
</dbReference>
<dbReference type="PANTHER" id="PTHR18901:SF38">
    <property type="entry name" value="PSEUDOURIDINE-5'-PHOSPHATASE"/>
    <property type="match status" value="1"/>
</dbReference>
<evidence type="ECO:0000313" key="1">
    <source>
        <dbReference type="EMBL" id="RGB80071.1"/>
    </source>
</evidence>
<dbReference type="AlphaFoldDB" id="A0A3E2TNS8"/>
<dbReference type="EMBL" id="QVEP01000014">
    <property type="protein sequence ID" value="RGB80071.1"/>
    <property type="molecule type" value="Genomic_DNA"/>
</dbReference>
<protein>
    <submittedName>
        <fullName evidence="1">HAD family phosphatase</fullName>
    </submittedName>
</protein>
<name>A0A3E2TNS8_9FIRM</name>
<dbReference type="InterPro" id="IPR023198">
    <property type="entry name" value="PGP-like_dom2"/>
</dbReference>
<dbReference type="NCBIfam" id="TIGR01509">
    <property type="entry name" value="HAD-SF-IA-v3"/>
    <property type="match status" value="1"/>
</dbReference>
<dbReference type="SFLD" id="SFLDS00003">
    <property type="entry name" value="Haloacid_Dehalogenase"/>
    <property type="match status" value="1"/>
</dbReference>
<accession>A0A3E2TNS8</accession>
<dbReference type="InterPro" id="IPR036412">
    <property type="entry name" value="HAD-like_sf"/>
</dbReference>
<dbReference type="PANTHER" id="PTHR18901">
    <property type="entry name" value="2-DEOXYGLUCOSE-6-PHOSPHATE PHOSPHATASE 2"/>
    <property type="match status" value="1"/>
</dbReference>
<dbReference type="SUPFAM" id="SSF56784">
    <property type="entry name" value="HAD-like"/>
    <property type="match status" value="1"/>
</dbReference>
<reference evidence="1 2" key="1">
    <citation type="submission" date="2018-08" db="EMBL/GenBank/DDBJ databases">
        <title>A genome reference for cultivated species of the human gut microbiota.</title>
        <authorList>
            <person name="Zou Y."/>
            <person name="Xue W."/>
            <person name="Luo G."/>
        </authorList>
    </citation>
    <scope>NUCLEOTIDE SEQUENCE [LARGE SCALE GENOMIC DNA]</scope>
    <source>
        <strain evidence="1 2">AF45-17</strain>
    </source>
</reference>